<evidence type="ECO:0000256" key="3">
    <source>
        <dbReference type="ARBA" id="ARBA00022505"/>
    </source>
</evidence>
<reference evidence="12 13" key="1">
    <citation type="submission" date="2019-03" db="EMBL/GenBank/DDBJ databases">
        <title>Genomic Encyclopedia of Type Strains, Phase IV (KMG-IV): sequencing the most valuable type-strain genomes for metagenomic binning, comparative biology and taxonomic classification.</title>
        <authorList>
            <person name="Goeker M."/>
        </authorList>
    </citation>
    <scope>NUCLEOTIDE SEQUENCE [LARGE SCALE GENOMIC DNA]</scope>
    <source>
        <strain evidence="12 13">DSM 19580</strain>
    </source>
</reference>
<keyword evidence="6 12" id="KW-0067">ATP-binding</keyword>
<dbReference type="InterPro" id="IPR017871">
    <property type="entry name" value="ABC_transporter-like_CS"/>
</dbReference>
<dbReference type="GO" id="GO:0015098">
    <property type="term" value="F:molybdate ion transmembrane transporter activity"/>
    <property type="evidence" value="ECO:0007669"/>
    <property type="project" value="InterPro"/>
</dbReference>
<dbReference type="PROSITE" id="PS51866">
    <property type="entry name" value="MOP"/>
    <property type="match status" value="1"/>
</dbReference>
<dbReference type="SUPFAM" id="SSF50331">
    <property type="entry name" value="MOP-like"/>
    <property type="match status" value="1"/>
</dbReference>
<proteinExistence type="predicted"/>
<feature type="domain" description="ABC transporter" evidence="10">
    <location>
        <begin position="8"/>
        <end position="242"/>
    </location>
</feature>
<evidence type="ECO:0000256" key="5">
    <source>
        <dbReference type="ARBA" id="ARBA00022741"/>
    </source>
</evidence>
<dbReference type="InterPro" id="IPR008995">
    <property type="entry name" value="Mo/tungstate-bd_C_term_dom"/>
</dbReference>
<gene>
    <name evidence="12" type="ORF">EDC52_103125</name>
</gene>
<keyword evidence="8" id="KW-0472">Membrane</keyword>
<evidence type="ECO:0000259" key="10">
    <source>
        <dbReference type="PROSITE" id="PS50893"/>
    </source>
</evidence>
<dbReference type="PANTHER" id="PTHR43514:SF4">
    <property type="entry name" value="ABC TRANSPORTER I FAMILY MEMBER 10"/>
    <property type="match status" value="1"/>
</dbReference>
<dbReference type="SUPFAM" id="SSF52540">
    <property type="entry name" value="P-loop containing nucleoside triphosphate hydrolases"/>
    <property type="match status" value="1"/>
</dbReference>
<evidence type="ECO:0000256" key="8">
    <source>
        <dbReference type="ARBA" id="ARBA00023136"/>
    </source>
</evidence>
<sequence length="365" mass="40029">MAGQLGPPKNGGLMLQLAIWQRLGDLQLEVQADIPVSGITAVFGVSGAGKTSLINAIGGLTRPQRGTIALNGRLLFDADRRICLPPEKRRVGYVFQDARLFPHYRVRGNLQYGMAASMRPEFDAIVTLLGISHLLSRAPATLSGGEKQRVAIGRALLSAPEILLMDEPLASLDLPRKRELMPYLEKLAAQVRIPVLYVSHSLEEITQLAEQVLILDNGKVKAFGALEAVWASSVLRPWLAREEQSTVLRVSIAGQHPRYAMTALALGSERLWVSRVDLPIGMPLRIRIAASDISLVTAPPAQSSIRNILPAVVREWLEVNNQVEVRLDIQGHTLWARISPWALDEMGLTDGMKLYAQIKSVSITT</sequence>
<evidence type="ECO:0000256" key="2">
    <source>
        <dbReference type="ARBA" id="ARBA00022475"/>
    </source>
</evidence>
<evidence type="ECO:0000256" key="4">
    <source>
        <dbReference type="ARBA" id="ARBA00022519"/>
    </source>
</evidence>
<keyword evidence="3 9" id="KW-0500">Molybdenum</keyword>
<keyword evidence="5" id="KW-0547">Nucleotide-binding</keyword>
<dbReference type="InterPro" id="IPR003439">
    <property type="entry name" value="ABC_transporter-like_ATP-bd"/>
</dbReference>
<dbReference type="PANTHER" id="PTHR43514">
    <property type="entry name" value="ABC TRANSPORTER I FAMILY MEMBER 10"/>
    <property type="match status" value="1"/>
</dbReference>
<dbReference type="Pfam" id="PF00005">
    <property type="entry name" value="ABC_tran"/>
    <property type="match status" value="1"/>
</dbReference>
<dbReference type="AlphaFoldDB" id="A0A4R3YZ32"/>
<feature type="domain" description="Mop" evidence="11">
    <location>
        <begin position="302"/>
        <end position="365"/>
    </location>
</feature>
<dbReference type="NCBIfam" id="TIGR02142">
    <property type="entry name" value="modC_ABC"/>
    <property type="match status" value="1"/>
</dbReference>
<dbReference type="GO" id="GO:0005524">
    <property type="term" value="F:ATP binding"/>
    <property type="evidence" value="ECO:0007669"/>
    <property type="project" value="UniProtKB-KW"/>
</dbReference>
<dbReference type="InterPro" id="IPR011868">
    <property type="entry name" value="ModC_ABC_ATP-bd"/>
</dbReference>
<dbReference type="InterPro" id="IPR003593">
    <property type="entry name" value="AAA+_ATPase"/>
</dbReference>
<evidence type="ECO:0000256" key="6">
    <source>
        <dbReference type="ARBA" id="ARBA00022840"/>
    </source>
</evidence>
<evidence type="ECO:0000313" key="13">
    <source>
        <dbReference type="Proteomes" id="UP000295719"/>
    </source>
</evidence>
<dbReference type="InterPro" id="IPR004606">
    <property type="entry name" value="Mop_domain"/>
</dbReference>
<comment type="caution">
    <text evidence="12">The sequence shown here is derived from an EMBL/GenBank/DDBJ whole genome shotgun (WGS) entry which is preliminary data.</text>
</comment>
<name>A0A4R3YZ32_9GAMM</name>
<dbReference type="InterPro" id="IPR050334">
    <property type="entry name" value="Molybdenum_import_ModC"/>
</dbReference>
<evidence type="ECO:0000313" key="12">
    <source>
        <dbReference type="EMBL" id="TCV98041.1"/>
    </source>
</evidence>
<keyword evidence="13" id="KW-1185">Reference proteome</keyword>
<protein>
    <submittedName>
        <fullName evidence="12">Molybdate transport system ATP-binding protein</fullName>
    </submittedName>
</protein>
<dbReference type="InterPro" id="IPR027417">
    <property type="entry name" value="P-loop_NTPase"/>
</dbReference>
<dbReference type="Proteomes" id="UP000295719">
    <property type="component" value="Unassembled WGS sequence"/>
</dbReference>
<keyword evidence="4" id="KW-0997">Cell inner membrane</keyword>
<dbReference type="PROSITE" id="PS00211">
    <property type="entry name" value="ABC_TRANSPORTER_1"/>
    <property type="match status" value="1"/>
</dbReference>
<dbReference type="Gene3D" id="3.40.50.300">
    <property type="entry name" value="P-loop containing nucleotide triphosphate hydrolases"/>
    <property type="match status" value="1"/>
</dbReference>
<keyword evidence="2" id="KW-1003">Cell membrane</keyword>
<accession>A0A4R3YZ32</accession>
<dbReference type="GO" id="GO:0016020">
    <property type="term" value="C:membrane"/>
    <property type="evidence" value="ECO:0007669"/>
    <property type="project" value="InterPro"/>
</dbReference>
<evidence type="ECO:0000256" key="7">
    <source>
        <dbReference type="ARBA" id="ARBA00022967"/>
    </source>
</evidence>
<evidence type="ECO:0000259" key="11">
    <source>
        <dbReference type="PROSITE" id="PS51866"/>
    </source>
</evidence>
<dbReference type="FunFam" id="3.40.50.300:FF:000634">
    <property type="entry name" value="Molybdenum import ATP-binding protein ModC"/>
    <property type="match status" value="1"/>
</dbReference>
<dbReference type="NCBIfam" id="NF008355">
    <property type="entry name" value="PRK11144.1"/>
    <property type="match status" value="1"/>
</dbReference>
<dbReference type="GO" id="GO:0140359">
    <property type="term" value="F:ABC-type transporter activity"/>
    <property type="evidence" value="ECO:0007669"/>
    <property type="project" value="InterPro"/>
</dbReference>
<dbReference type="Pfam" id="PF03459">
    <property type="entry name" value="TOBE"/>
    <property type="match status" value="1"/>
</dbReference>
<organism evidence="12 13">
    <name type="scientific">Biostraticola tofi</name>
    <dbReference type="NCBI Taxonomy" id="466109"/>
    <lineage>
        <taxon>Bacteria</taxon>
        <taxon>Pseudomonadati</taxon>
        <taxon>Pseudomonadota</taxon>
        <taxon>Gammaproteobacteria</taxon>
        <taxon>Enterobacterales</taxon>
        <taxon>Bruguierivoracaceae</taxon>
        <taxon>Biostraticola</taxon>
    </lineage>
</organism>
<dbReference type="GO" id="GO:0016887">
    <property type="term" value="F:ATP hydrolysis activity"/>
    <property type="evidence" value="ECO:0007669"/>
    <property type="project" value="InterPro"/>
</dbReference>
<evidence type="ECO:0000256" key="9">
    <source>
        <dbReference type="PROSITE-ProRule" id="PRU01213"/>
    </source>
</evidence>
<dbReference type="InterPro" id="IPR005116">
    <property type="entry name" value="Transp-assoc_OB_typ1"/>
</dbReference>
<keyword evidence="1" id="KW-0813">Transport</keyword>
<dbReference type="PROSITE" id="PS50893">
    <property type="entry name" value="ABC_TRANSPORTER_2"/>
    <property type="match status" value="1"/>
</dbReference>
<dbReference type="EMBL" id="SMCR01000003">
    <property type="protein sequence ID" value="TCV98041.1"/>
    <property type="molecule type" value="Genomic_DNA"/>
</dbReference>
<dbReference type="Gene3D" id="2.40.50.100">
    <property type="match status" value="1"/>
</dbReference>
<evidence type="ECO:0000256" key="1">
    <source>
        <dbReference type="ARBA" id="ARBA00022448"/>
    </source>
</evidence>
<dbReference type="SMART" id="SM00382">
    <property type="entry name" value="AAA"/>
    <property type="match status" value="1"/>
</dbReference>
<keyword evidence="7" id="KW-1278">Translocase</keyword>